<evidence type="ECO:0000256" key="1">
    <source>
        <dbReference type="ARBA" id="ARBA00022618"/>
    </source>
</evidence>
<dbReference type="CDD" id="cd20537">
    <property type="entry name" value="CYCLIN_CCNO-like_rpt2"/>
    <property type="match status" value="1"/>
</dbReference>
<keyword evidence="1" id="KW-0132">Cell division</keyword>
<dbReference type="SMART" id="SM01332">
    <property type="entry name" value="Cyclin_C"/>
    <property type="match status" value="1"/>
</dbReference>
<reference evidence="7" key="1">
    <citation type="submission" date="2022-12" db="EMBL/GenBank/DDBJ databases">
        <authorList>
            <person name="Alioto T."/>
            <person name="Alioto T."/>
            <person name="Gomez Garrido J."/>
        </authorList>
    </citation>
    <scope>NUCLEOTIDE SEQUENCE</scope>
</reference>
<dbReference type="InterPro" id="IPR006671">
    <property type="entry name" value="Cyclin_N"/>
</dbReference>
<comment type="similarity">
    <text evidence="4">Belongs to the cyclin family.</text>
</comment>
<evidence type="ECO:0000256" key="4">
    <source>
        <dbReference type="RuleBase" id="RU000383"/>
    </source>
</evidence>
<dbReference type="EMBL" id="OX395133">
    <property type="protein sequence ID" value="CAI5780775.1"/>
    <property type="molecule type" value="Genomic_DNA"/>
</dbReference>
<dbReference type="GO" id="GO:0044772">
    <property type="term" value="P:mitotic cell cycle phase transition"/>
    <property type="evidence" value="ECO:0007669"/>
    <property type="project" value="InterPro"/>
</dbReference>
<gene>
    <name evidence="7" type="ORF">PODLI_1B019292</name>
</gene>
<evidence type="ECO:0000313" key="8">
    <source>
        <dbReference type="Proteomes" id="UP001178461"/>
    </source>
</evidence>
<protein>
    <submittedName>
        <fullName evidence="7">N-terminal domain-containing 2</fullName>
    </submittedName>
</protein>
<name>A0AA35PCF0_9SAUR</name>
<dbReference type="PANTHER" id="PTHR10177">
    <property type="entry name" value="CYCLINS"/>
    <property type="match status" value="1"/>
</dbReference>
<dbReference type="Pfam" id="PF02984">
    <property type="entry name" value="Cyclin_C"/>
    <property type="match status" value="1"/>
</dbReference>
<accession>A0AA35PCF0</accession>
<keyword evidence="3" id="KW-0131">Cell cycle</keyword>
<evidence type="ECO:0000259" key="6">
    <source>
        <dbReference type="SMART" id="SM01332"/>
    </source>
</evidence>
<dbReference type="GO" id="GO:0016538">
    <property type="term" value="F:cyclin-dependent protein serine/threonine kinase regulator activity"/>
    <property type="evidence" value="ECO:0007669"/>
    <property type="project" value="InterPro"/>
</dbReference>
<dbReference type="FunFam" id="1.10.472.10:FF:000057">
    <property type="entry name" value="Cyclin N-terminal domain containing 2"/>
    <property type="match status" value="1"/>
</dbReference>
<dbReference type="CDD" id="cd20542">
    <property type="entry name" value="CYCLIN_CNTD2"/>
    <property type="match status" value="1"/>
</dbReference>
<keyword evidence="2 4" id="KW-0195">Cyclin</keyword>
<proteinExistence type="inferred from homology"/>
<dbReference type="InterPro" id="IPR013763">
    <property type="entry name" value="Cyclin-like_dom"/>
</dbReference>
<feature type="domain" description="Cyclin-like" evidence="5">
    <location>
        <begin position="145"/>
        <end position="232"/>
    </location>
</feature>
<evidence type="ECO:0000313" key="7">
    <source>
        <dbReference type="EMBL" id="CAI5780775.1"/>
    </source>
</evidence>
<evidence type="ECO:0000256" key="3">
    <source>
        <dbReference type="ARBA" id="ARBA00023306"/>
    </source>
</evidence>
<dbReference type="InterPro" id="IPR039361">
    <property type="entry name" value="Cyclin"/>
</dbReference>
<dbReference type="InterPro" id="IPR036915">
    <property type="entry name" value="Cyclin-like_sf"/>
</dbReference>
<dbReference type="InterPro" id="IPR046965">
    <property type="entry name" value="Cyclin_A/B-like"/>
</dbReference>
<dbReference type="PIRSF" id="PIRSF001771">
    <property type="entry name" value="Cyclin_A_B_D_E"/>
    <property type="match status" value="1"/>
</dbReference>
<keyword evidence="8" id="KW-1185">Reference proteome</keyword>
<dbReference type="AlphaFoldDB" id="A0AA35PCF0"/>
<evidence type="ECO:0000259" key="5">
    <source>
        <dbReference type="SMART" id="SM00385"/>
    </source>
</evidence>
<dbReference type="Proteomes" id="UP001178461">
    <property type="component" value="Chromosome 8"/>
</dbReference>
<sequence length="278" mass="31089">MLRLGMGLEKEYAYDIFSNLMQKQPHYAFRGLDMPRSVTGEMRGLIIDWLVQVHEYLALADETLFLAVYLLNAYLKAGRVRISTLQLLAATCLFLACKVEESSCPQPSQLCFMMEDSFNQKELLRMERKILAGLKFELHYANPVHLLHLLAEVGHCAREVLLLAMYFLELSLADCDCLRFEPAQLSLAALGLAQRVLPEEGARLWDALQEGAPNLHSYSESELSAVHPPMAKAALRGPSSTLRATFLKYSRPQKLCTSTSPAITASEYLSCFLGSPTP</sequence>
<feature type="domain" description="Cyclin C-terminal" evidence="6">
    <location>
        <begin position="141"/>
        <end position="263"/>
    </location>
</feature>
<evidence type="ECO:0000256" key="2">
    <source>
        <dbReference type="ARBA" id="ARBA00023127"/>
    </source>
</evidence>
<dbReference type="SUPFAM" id="SSF47954">
    <property type="entry name" value="Cyclin-like"/>
    <property type="match status" value="2"/>
</dbReference>
<organism evidence="7 8">
    <name type="scientific">Podarcis lilfordi</name>
    <name type="common">Lilford's wall lizard</name>
    <dbReference type="NCBI Taxonomy" id="74358"/>
    <lineage>
        <taxon>Eukaryota</taxon>
        <taxon>Metazoa</taxon>
        <taxon>Chordata</taxon>
        <taxon>Craniata</taxon>
        <taxon>Vertebrata</taxon>
        <taxon>Euteleostomi</taxon>
        <taxon>Lepidosauria</taxon>
        <taxon>Squamata</taxon>
        <taxon>Bifurcata</taxon>
        <taxon>Unidentata</taxon>
        <taxon>Episquamata</taxon>
        <taxon>Laterata</taxon>
        <taxon>Lacertibaenia</taxon>
        <taxon>Lacertidae</taxon>
        <taxon>Podarcis</taxon>
    </lineage>
</organism>
<dbReference type="GO" id="GO:0051301">
    <property type="term" value="P:cell division"/>
    <property type="evidence" value="ECO:0007669"/>
    <property type="project" value="UniProtKB-KW"/>
</dbReference>
<dbReference type="Pfam" id="PF00134">
    <property type="entry name" value="Cyclin_N"/>
    <property type="match status" value="1"/>
</dbReference>
<dbReference type="InterPro" id="IPR004367">
    <property type="entry name" value="Cyclin_C-dom"/>
</dbReference>
<feature type="domain" description="Cyclin-like" evidence="5">
    <location>
        <begin position="48"/>
        <end position="132"/>
    </location>
</feature>
<dbReference type="Gene3D" id="1.10.472.10">
    <property type="entry name" value="Cyclin-like"/>
    <property type="match status" value="2"/>
</dbReference>
<dbReference type="SMART" id="SM00385">
    <property type="entry name" value="CYCLIN"/>
    <property type="match status" value="2"/>
</dbReference>